<name>A0A8X7RX19_BRACI</name>
<dbReference type="Proteomes" id="UP000886595">
    <property type="component" value="Unassembled WGS sequence"/>
</dbReference>
<dbReference type="OrthoDB" id="1126038at2759"/>
<evidence type="ECO:0000313" key="1">
    <source>
        <dbReference type="EMBL" id="KAG2295618.1"/>
    </source>
</evidence>
<evidence type="ECO:0000313" key="2">
    <source>
        <dbReference type="Proteomes" id="UP000886595"/>
    </source>
</evidence>
<sequence length="94" mass="11162">MDEIDSRTKTLAKATSDYGRKTIIKSHILIMDINDNLKWHMRSSGKWLSEFLDSKESLHKCYFEGHREKGYDPKLFDTEYLDPDNWRLTYASDI</sequence>
<accession>A0A8X7RX19</accession>
<gene>
    <name evidence="1" type="ORF">Bca52824_042287</name>
</gene>
<dbReference type="AlphaFoldDB" id="A0A8X7RX19"/>
<reference evidence="1 2" key="1">
    <citation type="submission" date="2020-02" db="EMBL/GenBank/DDBJ databases">
        <authorList>
            <person name="Ma Q."/>
            <person name="Huang Y."/>
            <person name="Song X."/>
            <person name="Pei D."/>
        </authorList>
    </citation>
    <scope>NUCLEOTIDE SEQUENCE [LARGE SCALE GENOMIC DNA]</scope>
    <source>
        <strain evidence="1">Sxm20200214</strain>
        <tissue evidence="1">Leaf</tissue>
    </source>
</reference>
<protein>
    <submittedName>
        <fullName evidence="1">Uncharacterized protein</fullName>
    </submittedName>
</protein>
<comment type="caution">
    <text evidence="1">The sequence shown here is derived from an EMBL/GenBank/DDBJ whole genome shotgun (WGS) entry which is preliminary data.</text>
</comment>
<dbReference type="EMBL" id="JAAMPC010000009">
    <property type="protein sequence ID" value="KAG2295618.1"/>
    <property type="molecule type" value="Genomic_DNA"/>
</dbReference>
<proteinExistence type="predicted"/>
<keyword evidence="2" id="KW-1185">Reference proteome</keyword>
<organism evidence="1 2">
    <name type="scientific">Brassica carinata</name>
    <name type="common">Ethiopian mustard</name>
    <name type="synonym">Abyssinian cabbage</name>
    <dbReference type="NCBI Taxonomy" id="52824"/>
    <lineage>
        <taxon>Eukaryota</taxon>
        <taxon>Viridiplantae</taxon>
        <taxon>Streptophyta</taxon>
        <taxon>Embryophyta</taxon>
        <taxon>Tracheophyta</taxon>
        <taxon>Spermatophyta</taxon>
        <taxon>Magnoliopsida</taxon>
        <taxon>eudicotyledons</taxon>
        <taxon>Gunneridae</taxon>
        <taxon>Pentapetalae</taxon>
        <taxon>rosids</taxon>
        <taxon>malvids</taxon>
        <taxon>Brassicales</taxon>
        <taxon>Brassicaceae</taxon>
        <taxon>Brassiceae</taxon>
        <taxon>Brassica</taxon>
    </lineage>
</organism>